<reference evidence="2 3" key="1">
    <citation type="submission" date="2024-09" db="EMBL/GenBank/DDBJ databases">
        <authorList>
            <person name="Sun Q."/>
            <person name="Mori K."/>
        </authorList>
    </citation>
    <scope>NUCLEOTIDE SEQUENCE [LARGE SCALE GENOMIC DNA]</scope>
    <source>
        <strain evidence="2 3">CECT 8726</strain>
    </source>
</reference>
<dbReference type="InterPro" id="IPR004891">
    <property type="entry name" value="Mercury-R_MerC"/>
</dbReference>
<gene>
    <name evidence="2" type="ORF">ACFFUT_15675</name>
</gene>
<evidence type="ECO:0000256" key="1">
    <source>
        <dbReference type="SAM" id="Phobius"/>
    </source>
</evidence>
<name>A0ABV5JID9_9RHOB</name>
<evidence type="ECO:0000313" key="3">
    <source>
        <dbReference type="Proteomes" id="UP001589683"/>
    </source>
</evidence>
<feature type="transmembrane region" description="Helical" evidence="1">
    <location>
        <begin position="96"/>
        <end position="113"/>
    </location>
</feature>
<accession>A0ABV5JID9</accession>
<keyword evidence="1" id="KW-0472">Membrane</keyword>
<keyword evidence="3" id="KW-1185">Reference proteome</keyword>
<keyword evidence="1" id="KW-0812">Transmembrane</keyword>
<protein>
    <submittedName>
        <fullName evidence="2">MerC domain-containing protein</fullName>
    </submittedName>
</protein>
<dbReference type="PROSITE" id="PS51257">
    <property type="entry name" value="PROKAR_LIPOPROTEIN"/>
    <property type="match status" value="1"/>
</dbReference>
<proteinExistence type="predicted"/>
<dbReference type="Pfam" id="PF03203">
    <property type="entry name" value="MerC"/>
    <property type="match status" value="1"/>
</dbReference>
<sequence>MPQKPLRFGWFAGVATVLSVVACYGSLVFISALGALGIAIHLNETLWAGAIVLFAILALFGFVLGLKRHKVFWPIVLGIAGTLAIIFAMYVRYDRLVEITGFVLLFLAAIWDWRIRQSR</sequence>
<keyword evidence="1" id="KW-1133">Transmembrane helix</keyword>
<dbReference type="EMBL" id="JBHMEA010000048">
    <property type="protein sequence ID" value="MFB9233231.1"/>
    <property type="molecule type" value="Genomic_DNA"/>
</dbReference>
<feature type="transmembrane region" description="Helical" evidence="1">
    <location>
        <begin position="46"/>
        <end position="64"/>
    </location>
</feature>
<organism evidence="2 3">
    <name type="scientific">Pseudohalocynthiibacter aestuariivivens</name>
    <dbReference type="NCBI Taxonomy" id="1591409"/>
    <lineage>
        <taxon>Bacteria</taxon>
        <taxon>Pseudomonadati</taxon>
        <taxon>Pseudomonadota</taxon>
        <taxon>Alphaproteobacteria</taxon>
        <taxon>Rhodobacterales</taxon>
        <taxon>Paracoccaceae</taxon>
        <taxon>Pseudohalocynthiibacter</taxon>
    </lineage>
</organism>
<dbReference type="RefSeq" id="WP_213889440.1">
    <property type="nucleotide sequence ID" value="NZ_JAGFNU010000006.1"/>
</dbReference>
<dbReference type="Proteomes" id="UP001589683">
    <property type="component" value="Unassembled WGS sequence"/>
</dbReference>
<feature type="transmembrane region" description="Helical" evidence="1">
    <location>
        <begin position="12"/>
        <end position="40"/>
    </location>
</feature>
<evidence type="ECO:0000313" key="2">
    <source>
        <dbReference type="EMBL" id="MFB9233231.1"/>
    </source>
</evidence>
<feature type="transmembrane region" description="Helical" evidence="1">
    <location>
        <begin position="71"/>
        <end position="90"/>
    </location>
</feature>
<comment type="caution">
    <text evidence="2">The sequence shown here is derived from an EMBL/GenBank/DDBJ whole genome shotgun (WGS) entry which is preliminary data.</text>
</comment>